<feature type="region of interest" description="Disordered" evidence="1">
    <location>
        <begin position="38"/>
        <end position="69"/>
    </location>
</feature>
<reference evidence="2" key="1">
    <citation type="submission" date="2022-03" db="EMBL/GenBank/DDBJ databases">
        <authorList>
            <person name="Tunstrom K."/>
        </authorList>
    </citation>
    <scope>NUCLEOTIDE SEQUENCE</scope>
</reference>
<keyword evidence="3" id="KW-1185">Reference proteome</keyword>
<name>A0AAU9TQ34_EUPED</name>
<gene>
    <name evidence="2" type="ORF">EEDITHA_LOCUS4221</name>
</gene>
<organism evidence="2 3">
    <name type="scientific">Euphydryas editha</name>
    <name type="common">Edith's checkerspot</name>
    <dbReference type="NCBI Taxonomy" id="104508"/>
    <lineage>
        <taxon>Eukaryota</taxon>
        <taxon>Metazoa</taxon>
        <taxon>Ecdysozoa</taxon>
        <taxon>Arthropoda</taxon>
        <taxon>Hexapoda</taxon>
        <taxon>Insecta</taxon>
        <taxon>Pterygota</taxon>
        <taxon>Neoptera</taxon>
        <taxon>Endopterygota</taxon>
        <taxon>Lepidoptera</taxon>
        <taxon>Glossata</taxon>
        <taxon>Ditrysia</taxon>
        <taxon>Papilionoidea</taxon>
        <taxon>Nymphalidae</taxon>
        <taxon>Nymphalinae</taxon>
        <taxon>Euphydryas</taxon>
    </lineage>
</organism>
<dbReference type="AlphaFoldDB" id="A0AAU9TQ34"/>
<dbReference type="Proteomes" id="UP001153954">
    <property type="component" value="Unassembled WGS sequence"/>
</dbReference>
<proteinExistence type="predicted"/>
<feature type="compositionally biased region" description="Polar residues" evidence="1">
    <location>
        <begin position="59"/>
        <end position="69"/>
    </location>
</feature>
<protein>
    <submittedName>
        <fullName evidence="2">Uncharacterized protein</fullName>
    </submittedName>
</protein>
<evidence type="ECO:0000313" key="2">
    <source>
        <dbReference type="EMBL" id="CAH2088023.1"/>
    </source>
</evidence>
<evidence type="ECO:0000313" key="3">
    <source>
        <dbReference type="Proteomes" id="UP001153954"/>
    </source>
</evidence>
<evidence type="ECO:0000256" key="1">
    <source>
        <dbReference type="SAM" id="MobiDB-lite"/>
    </source>
</evidence>
<dbReference type="EMBL" id="CAKOGL010000007">
    <property type="protein sequence ID" value="CAH2088023.1"/>
    <property type="molecule type" value="Genomic_DNA"/>
</dbReference>
<sequence>MITNPWFCHPSRRENEFKKPANALQNGRVHHRYAYNKSEGLNSSGAPAHRPPPLRIPNGIQTQNNIDSSQPPIESILKEMKSLPTPLSVIAATPRKEPENKFVFNPFTNKVQENPQLDNNDLKTIPTKPGKLRNYFHDKTSCSYSRFFRHKSVYCSS</sequence>
<accession>A0AAU9TQ34</accession>
<comment type="caution">
    <text evidence="2">The sequence shown here is derived from an EMBL/GenBank/DDBJ whole genome shotgun (WGS) entry which is preliminary data.</text>
</comment>